<feature type="region of interest" description="Disordered" evidence="3">
    <location>
        <begin position="262"/>
        <end position="333"/>
    </location>
</feature>
<accession>A0A1B6L8P2</accession>
<dbReference type="Gene3D" id="4.10.400.10">
    <property type="entry name" value="Low-density Lipoprotein Receptor"/>
    <property type="match status" value="1"/>
</dbReference>
<dbReference type="PROSITE" id="PS01209">
    <property type="entry name" value="LDLRA_1"/>
    <property type="match status" value="1"/>
</dbReference>
<proteinExistence type="predicted"/>
<feature type="disulfide bond" evidence="2">
    <location>
        <begin position="150"/>
        <end position="168"/>
    </location>
</feature>
<keyword evidence="4" id="KW-0472">Membrane</keyword>
<name>A0A1B6L8P2_9HEMI</name>
<sequence length="559" mass="62359">NSPFIVVPWQERVGCLVENLGGAITMMNMVERGGSVKSYDCIWLIRPPTNFYHLKTHIYLKISTFLDMAGSTEVVVRQGLTSEGPILETVRHPVAQLGLTHARPRRENILPLSVGFYVSMRGTFSSVSRLAIVYTSFTYMDCFTGSDYLCQNHRCIPAQLHCDGFDHCGDNSDEPDTCTREWDAEPVDRRWYSHTPNYYFPKMERYPDLKTATLVFVISSLGLILLIAALVVLLYRMGARARQQRELQNRLQTISELLDGARIEEVETDDPPVYEAPPDYEEVIKHGKGKEKRKKNKNRRPRSTSAPRTRSEAATSTQQMAVSLQPSVEPTTPLLASTSVNRSCQVTPVPDSPPPPYSHQVIIPVTPTHSLRPEETAEVLNWEEQTLRAFTNTIESPAGPSTIRSVEAAPAQVDTRSLVSVDCNSYEDPTAALAPSTPGSVGTIEESTIFKRRLHRTPRRRDGCSLGVDLLSRFYSSQDCECQGACGCARPASAEPLRRSHSTWSPTSYTLHALDIYFDKLERGSKGCMHGKHSPLKLSKQDGLALSISMSVDNLRDIV</sequence>
<feature type="compositionally biased region" description="Low complexity" evidence="3">
    <location>
        <begin position="303"/>
        <end position="317"/>
    </location>
</feature>
<feature type="non-terminal residue" evidence="5">
    <location>
        <position position="1"/>
    </location>
</feature>
<keyword evidence="1 2" id="KW-1015">Disulfide bond</keyword>
<evidence type="ECO:0000256" key="2">
    <source>
        <dbReference type="PROSITE-ProRule" id="PRU00124"/>
    </source>
</evidence>
<comment type="caution">
    <text evidence="2">Lacks conserved residue(s) required for the propagation of feature annotation.</text>
</comment>
<dbReference type="InterPro" id="IPR002172">
    <property type="entry name" value="LDrepeatLR_classA_rpt"/>
</dbReference>
<dbReference type="PROSITE" id="PS50068">
    <property type="entry name" value="LDLRA_2"/>
    <property type="match status" value="1"/>
</dbReference>
<dbReference type="InterPro" id="IPR036055">
    <property type="entry name" value="LDL_receptor-like_sf"/>
</dbReference>
<dbReference type="InterPro" id="IPR042333">
    <property type="entry name" value="LRAD2/Mig-13-like"/>
</dbReference>
<evidence type="ECO:0000256" key="1">
    <source>
        <dbReference type="ARBA" id="ARBA00023157"/>
    </source>
</evidence>
<dbReference type="SMART" id="SM00192">
    <property type="entry name" value="LDLa"/>
    <property type="match status" value="1"/>
</dbReference>
<reference evidence="5" key="1">
    <citation type="submission" date="2015-11" db="EMBL/GenBank/DDBJ databases">
        <title>De novo transcriptome assembly of four potential Pierce s Disease insect vectors from Arizona vineyards.</title>
        <authorList>
            <person name="Tassone E.E."/>
        </authorList>
    </citation>
    <scope>NUCLEOTIDE SEQUENCE</scope>
</reference>
<keyword evidence="4" id="KW-0812">Transmembrane</keyword>
<feature type="transmembrane region" description="Helical" evidence="4">
    <location>
        <begin position="212"/>
        <end position="235"/>
    </location>
</feature>
<dbReference type="SUPFAM" id="SSF57424">
    <property type="entry name" value="LDL receptor-like module"/>
    <property type="match status" value="1"/>
</dbReference>
<dbReference type="EMBL" id="GEBQ01019941">
    <property type="protein sequence ID" value="JAT20036.1"/>
    <property type="molecule type" value="Transcribed_RNA"/>
</dbReference>
<gene>
    <name evidence="5" type="ORF">g.14697</name>
</gene>
<evidence type="ECO:0000313" key="5">
    <source>
        <dbReference type="EMBL" id="JAT20036.1"/>
    </source>
</evidence>
<dbReference type="PANTHER" id="PTHR24652">
    <property type="entry name" value="LOW-DENSITY LIPOPROTEIN RECEPTOR CLASS A DOMAIN-CONTAINING PROTEIN 2"/>
    <property type="match status" value="1"/>
</dbReference>
<dbReference type="InterPro" id="IPR023415">
    <property type="entry name" value="LDLR_class-A_CS"/>
</dbReference>
<feature type="compositionally biased region" description="Polar residues" evidence="3">
    <location>
        <begin position="318"/>
        <end position="333"/>
    </location>
</feature>
<protein>
    <recommendedName>
        <fullName evidence="6">CUB domain-containing protein</fullName>
    </recommendedName>
</protein>
<dbReference type="CDD" id="cd00112">
    <property type="entry name" value="LDLa"/>
    <property type="match status" value="1"/>
</dbReference>
<evidence type="ECO:0000256" key="3">
    <source>
        <dbReference type="SAM" id="MobiDB-lite"/>
    </source>
</evidence>
<dbReference type="AlphaFoldDB" id="A0A1B6L8P2"/>
<feature type="compositionally biased region" description="Basic residues" evidence="3">
    <location>
        <begin position="286"/>
        <end position="302"/>
    </location>
</feature>
<evidence type="ECO:0008006" key="6">
    <source>
        <dbReference type="Google" id="ProtNLM"/>
    </source>
</evidence>
<keyword evidence="4" id="KW-1133">Transmembrane helix</keyword>
<organism evidence="5">
    <name type="scientific">Graphocephala atropunctata</name>
    <dbReference type="NCBI Taxonomy" id="36148"/>
    <lineage>
        <taxon>Eukaryota</taxon>
        <taxon>Metazoa</taxon>
        <taxon>Ecdysozoa</taxon>
        <taxon>Arthropoda</taxon>
        <taxon>Hexapoda</taxon>
        <taxon>Insecta</taxon>
        <taxon>Pterygota</taxon>
        <taxon>Neoptera</taxon>
        <taxon>Paraneoptera</taxon>
        <taxon>Hemiptera</taxon>
        <taxon>Auchenorrhyncha</taxon>
        <taxon>Membracoidea</taxon>
        <taxon>Cicadellidae</taxon>
        <taxon>Cicadellinae</taxon>
        <taxon>Cicadellini</taxon>
        <taxon>Graphocephala</taxon>
    </lineage>
</organism>
<dbReference type="Pfam" id="PF00057">
    <property type="entry name" value="Ldl_recept_a"/>
    <property type="match status" value="1"/>
</dbReference>
<evidence type="ECO:0000256" key="4">
    <source>
        <dbReference type="SAM" id="Phobius"/>
    </source>
</evidence>